<protein>
    <submittedName>
        <fullName evidence="2">SDR family oxidoreductase</fullName>
    </submittedName>
</protein>
<evidence type="ECO:0000313" key="3">
    <source>
        <dbReference type="Proteomes" id="UP001206924"/>
    </source>
</evidence>
<accession>A0ABT1NQ87</accession>
<dbReference type="InterPro" id="IPR036291">
    <property type="entry name" value="NAD(P)-bd_dom_sf"/>
</dbReference>
<gene>
    <name evidence="2" type="ORF">NNX28_08140</name>
</gene>
<dbReference type="PANTHER" id="PTHR47129">
    <property type="entry name" value="QUINONE OXIDOREDUCTASE 2"/>
    <property type="match status" value="1"/>
</dbReference>
<reference evidence="2 3" key="1">
    <citation type="submission" date="2022-07" db="EMBL/GenBank/DDBJ databases">
        <title>Novel species in genus Arthrobacter.</title>
        <authorList>
            <person name="Liu Y."/>
        </authorList>
    </citation>
    <scope>NUCLEOTIDE SEQUENCE [LARGE SCALE GENOMIC DNA]</scope>
    <source>
        <strain evidence="3">zg-Y859</strain>
    </source>
</reference>
<evidence type="ECO:0000259" key="1">
    <source>
        <dbReference type="Pfam" id="PF13460"/>
    </source>
</evidence>
<dbReference type="RefSeq" id="WP_255865402.1">
    <property type="nucleotide sequence ID" value="NZ_CP104263.1"/>
</dbReference>
<organism evidence="2 3">
    <name type="scientific">Arthrobacter jinronghuae</name>
    <dbReference type="NCBI Taxonomy" id="2964609"/>
    <lineage>
        <taxon>Bacteria</taxon>
        <taxon>Bacillati</taxon>
        <taxon>Actinomycetota</taxon>
        <taxon>Actinomycetes</taxon>
        <taxon>Micrococcales</taxon>
        <taxon>Micrococcaceae</taxon>
        <taxon>Arthrobacter</taxon>
    </lineage>
</organism>
<evidence type="ECO:0000313" key="2">
    <source>
        <dbReference type="EMBL" id="MCQ1949900.1"/>
    </source>
</evidence>
<dbReference type="Pfam" id="PF13460">
    <property type="entry name" value="NAD_binding_10"/>
    <property type="match status" value="1"/>
</dbReference>
<dbReference type="CDD" id="cd05269">
    <property type="entry name" value="TMR_SDR_a"/>
    <property type="match status" value="1"/>
</dbReference>
<keyword evidence="3" id="KW-1185">Reference proteome</keyword>
<dbReference type="Proteomes" id="UP001206924">
    <property type="component" value="Unassembled WGS sequence"/>
</dbReference>
<dbReference type="InterPro" id="IPR052718">
    <property type="entry name" value="NmrA-type_oxidoreductase"/>
</dbReference>
<dbReference type="InterPro" id="IPR016040">
    <property type="entry name" value="NAD(P)-bd_dom"/>
</dbReference>
<sequence>MTIAIFGATGQLGGLVIDSLIGRGVAPGDVLALGRNQDRLAELAGRGLRTARVDLNDAATTAGVLDGVEKVLLISMSEPGRRVAQHANAIEAARDAGVSHLVYTSVLNAPTTVLALAPEHRATEELITASGLPTTFLRHGWYTENHRQEFDAARQTGVVANSVGSGRIASAPRRDYAEAAAVVLSTPGHEGKAYELSGDRAWTYTEFAAASQEVLETPVRYEVLTPEEEQKQLIGLGIDEVTAGFLGTLNANMRDGALAPAPGELSKLIGRPTEPLIETMRSWAR</sequence>
<name>A0ABT1NQ87_9MICC</name>
<dbReference type="EMBL" id="JANFLP010000008">
    <property type="protein sequence ID" value="MCQ1949900.1"/>
    <property type="molecule type" value="Genomic_DNA"/>
</dbReference>
<proteinExistence type="predicted"/>
<dbReference type="SUPFAM" id="SSF51735">
    <property type="entry name" value="NAD(P)-binding Rossmann-fold domains"/>
    <property type="match status" value="1"/>
</dbReference>
<comment type="caution">
    <text evidence="2">The sequence shown here is derived from an EMBL/GenBank/DDBJ whole genome shotgun (WGS) entry which is preliminary data.</text>
</comment>
<dbReference type="PANTHER" id="PTHR47129:SF1">
    <property type="entry name" value="NMRA-LIKE DOMAIN-CONTAINING PROTEIN"/>
    <property type="match status" value="1"/>
</dbReference>
<dbReference type="Gene3D" id="3.40.50.720">
    <property type="entry name" value="NAD(P)-binding Rossmann-like Domain"/>
    <property type="match status" value="1"/>
</dbReference>
<feature type="domain" description="NAD(P)-binding" evidence="1">
    <location>
        <begin position="7"/>
        <end position="186"/>
    </location>
</feature>
<dbReference type="Gene3D" id="3.90.25.10">
    <property type="entry name" value="UDP-galactose 4-epimerase, domain 1"/>
    <property type="match status" value="1"/>
</dbReference>